<evidence type="ECO:0000259" key="1">
    <source>
        <dbReference type="Pfam" id="PF03372"/>
    </source>
</evidence>
<comment type="caution">
    <text evidence="2">The sequence shown here is derived from an EMBL/GenBank/DDBJ whole genome shotgun (WGS) entry which is preliminary data.</text>
</comment>
<accession>A0ABT8G9K2</accession>
<dbReference type="Pfam" id="PF03372">
    <property type="entry name" value="Exo_endo_phos"/>
    <property type="match status" value="1"/>
</dbReference>
<dbReference type="EMBL" id="JAUHPW010000005">
    <property type="protein sequence ID" value="MDN4475803.1"/>
    <property type="molecule type" value="Genomic_DNA"/>
</dbReference>
<reference evidence="2" key="1">
    <citation type="submission" date="2023-06" db="EMBL/GenBank/DDBJ databases">
        <title>Sysu t00192.</title>
        <authorList>
            <person name="Gao L."/>
            <person name="Fang B.-Z."/>
            <person name="Li W.-J."/>
        </authorList>
    </citation>
    <scope>NUCLEOTIDE SEQUENCE</scope>
    <source>
        <strain evidence="2">SYSU T00192</strain>
    </source>
</reference>
<dbReference type="SUPFAM" id="SSF56219">
    <property type="entry name" value="DNase I-like"/>
    <property type="match status" value="1"/>
</dbReference>
<dbReference type="InterPro" id="IPR036691">
    <property type="entry name" value="Endo/exonu/phosph_ase_sf"/>
</dbReference>
<keyword evidence="3" id="KW-1185">Reference proteome</keyword>
<evidence type="ECO:0000313" key="2">
    <source>
        <dbReference type="EMBL" id="MDN4475803.1"/>
    </source>
</evidence>
<dbReference type="PANTHER" id="PTHR14859:SF1">
    <property type="entry name" value="PGAP2-INTERACTING PROTEIN"/>
    <property type="match status" value="1"/>
</dbReference>
<sequence>MSTLRVATWNIQAIRGASDERLAAIAAALAAHRPDVVLLQEVSSRADTFDRLAALLAHTGLAYSHFGGRDADRIVRRDRRKRYGNVVASRWPLTPVTWTPAPPWPQLIAAADIEVPGHRVRVVSVHAPNAAGNGWDKVRTLEALRAGLLEKSGPCIVAGDFNEPRTFAPAPLSFRARADGSTDGGWTDRFGETHPRSRWQAAVTGVLGDGAPVALATTLAGVEPQPTHVIRVGEPRFFDHVLVSPPVSVEGLTYDHEVRLCLEPLSDHSIVVASLALPAVASARSDRVGAVDTPYGRIVWRDGPLTDGTRITLERHGEAARDLLLGSLIGHTNGAVLRFLP</sequence>
<dbReference type="Gene3D" id="3.60.10.10">
    <property type="entry name" value="Endonuclease/exonuclease/phosphatase"/>
    <property type="match status" value="1"/>
</dbReference>
<dbReference type="GO" id="GO:0004519">
    <property type="term" value="F:endonuclease activity"/>
    <property type="evidence" value="ECO:0007669"/>
    <property type="project" value="UniProtKB-KW"/>
</dbReference>
<dbReference type="InterPro" id="IPR051916">
    <property type="entry name" value="GPI-anchor_lipid_remodeler"/>
</dbReference>
<keyword evidence="2" id="KW-0378">Hydrolase</keyword>
<dbReference type="InterPro" id="IPR005135">
    <property type="entry name" value="Endo/exonuclease/phosphatase"/>
</dbReference>
<dbReference type="RefSeq" id="WP_301133230.1">
    <property type="nucleotide sequence ID" value="NZ_JAUHPW010000005.1"/>
</dbReference>
<organism evidence="2 3">
    <name type="scientific">Demequina litoralis</name>
    <dbReference type="NCBI Taxonomy" id="3051660"/>
    <lineage>
        <taxon>Bacteria</taxon>
        <taxon>Bacillati</taxon>
        <taxon>Actinomycetota</taxon>
        <taxon>Actinomycetes</taxon>
        <taxon>Micrococcales</taxon>
        <taxon>Demequinaceae</taxon>
        <taxon>Demequina</taxon>
    </lineage>
</organism>
<evidence type="ECO:0000313" key="3">
    <source>
        <dbReference type="Proteomes" id="UP001172728"/>
    </source>
</evidence>
<dbReference type="PANTHER" id="PTHR14859">
    <property type="entry name" value="CALCOFLUOR WHITE HYPERSENSITIVE PROTEIN PRECURSOR"/>
    <property type="match status" value="1"/>
</dbReference>
<name>A0ABT8G9K2_9MICO</name>
<keyword evidence="2" id="KW-0540">Nuclease</keyword>
<feature type="domain" description="Endonuclease/exonuclease/phosphatase" evidence="1">
    <location>
        <begin position="7"/>
        <end position="252"/>
    </location>
</feature>
<protein>
    <submittedName>
        <fullName evidence="2">Endonuclease/exonuclease/phosphatase family protein</fullName>
    </submittedName>
</protein>
<dbReference type="Proteomes" id="UP001172728">
    <property type="component" value="Unassembled WGS sequence"/>
</dbReference>
<proteinExistence type="predicted"/>
<gene>
    <name evidence="2" type="ORF">QQX09_08030</name>
</gene>
<keyword evidence="2" id="KW-0255">Endonuclease</keyword>